<dbReference type="Proteomes" id="UP001580346">
    <property type="component" value="Unassembled WGS sequence"/>
</dbReference>
<gene>
    <name evidence="2" type="ORF">ACE41H_23390</name>
</gene>
<dbReference type="SMART" id="SM00748">
    <property type="entry name" value="HEPN"/>
    <property type="match status" value="1"/>
</dbReference>
<sequence>MSDKDSWISKAEDDYRAAILLKDSSLWDVSCYHFQQAAEKYLKSILVFRGVQIPRTHDLLRLWSDIVSEETAEDSVRQACENLTFFAVAARYPGYDATKEDAHNCLRDSTLIQSFVLGLLQNSGLGDINSFD</sequence>
<organism evidence="2 3">
    <name type="scientific">Paenibacillus enshidis</name>
    <dbReference type="NCBI Taxonomy" id="1458439"/>
    <lineage>
        <taxon>Bacteria</taxon>
        <taxon>Bacillati</taxon>
        <taxon>Bacillota</taxon>
        <taxon>Bacilli</taxon>
        <taxon>Bacillales</taxon>
        <taxon>Paenibacillaceae</taxon>
        <taxon>Paenibacillus</taxon>
    </lineage>
</organism>
<dbReference type="SUPFAM" id="SSF81593">
    <property type="entry name" value="Nucleotidyltransferase substrate binding subunit/domain"/>
    <property type="match status" value="1"/>
</dbReference>
<dbReference type="Gene3D" id="1.20.120.330">
    <property type="entry name" value="Nucleotidyltransferases domain 2"/>
    <property type="match status" value="1"/>
</dbReference>
<dbReference type="Pfam" id="PF05168">
    <property type="entry name" value="HEPN"/>
    <property type="match status" value="1"/>
</dbReference>
<comment type="caution">
    <text evidence="2">The sequence shown here is derived from an EMBL/GenBank/DDBJ whole genome shotgun (WGS) entry which is preliminary data.</text>
</comment>
<name>A0ABV5AZR0_9BACL</name>
<dbReference type="RefSeq" id="WP_375357975.1">
    <property type="nucleotide sequence ID" value="NZ_JBHHMI010000037.1"/>
</dbReference>
<dbReference type="InterPro" id="IPR007842">
    <property type="entry name" value="HEPN_dom"/>
</dbReference>
<feature type="domain" description="HEPN" evidence="1">
    <location>
        <begin position="8"/>
        <end position="112"/>
    </location>
</feature>
<reference evidence="2 3" key="1">
    <citation type="submission" date="2024-09" db="EMBL/GenBank/DDBJ databases">
        <title>Paenibacillus zeirhizospherea sp. nov., isolated from surface of the maize (Zea mays) roots in a horticulture field, Hungary.</title>
        <authorList>
            <person name="Marton D."/>
            <person name="Farkas M."/>
            <person name="Bedics A."/>
            <person name="Toth E."/>
            <person name="Tancsics A."/>
            <person name="Boka K."/>
            <person name="Maroti G."/>
            <person name="Kriszt B."/>
            <person name="Cserhati M."/>
        </authorList>
    </citation>
    <scope>NUCLEOTIDE SEQUENCE [LARGE SCALE GENOMIC DNA]</scope>
    <source>
        <strain evidence="2 3">KCTC 33519</strain>
    </source>
</reference>
<evidence type="ECO:0000259" key="1">
    <source>
        <dbReference type="PROSITE" id="PS50910"/>
    </source>
</evidence>
<accession>A0ABV5AZR0</accession>
<proteinExistence type="predicted"/>
<dbReference type="PROSITE" id="PS50910">
    <property type="entry name" value="HEPN"/>
    <property type="match status" value="1"/>
</dbReference>
<dbReference type="EMBL" id="JBHHMI010000037">
    <property type="protein sequence ID" value="MFB5269705.1"/>
    <property type="molecule type" value="Genomic_DNA"/>
</dbReference>
<evidence type="ECO:0000313" key="2">
    <source>
        <dbReference type="EMBL" id="MFB5269705.1"/>
    </source>
</evidence>
<evidence type="ECO:0000313" key="3">
    <source>
        <dbReference type="Proteomes" id="UP001580346"/>
    </source>
</evidence>
<protein>
    <submittedName>
        <fullName evidence="2">HEPN domain-containing protein</fullName>
    </submittedName>
</protein>
<keyword evidence="3" id="KW-1185">Reference proteome</keyword>